<feature type="compositionally biased region" description="Basic and acidic residues" evidence="1">
    <location>
        <begin position="1"/>
        <end position="26"/>
    </location>
</feature>
<keyword evidence="3" id="KW-1185">Reference proteome</keyword>
<dbReference type="EMBL" id="JADBEG010000001">
    <property type="protein sequence ID" value="MBE1498849.1"/>
    <property type="molecule type" value="Genomic_DNA"/>
</dbReference>
<comment type="caution">
    <text evidence="2">The sequence shown here is derived from an EMBL/GenBank/DDBJ whole genome shotgun (WGS) entry which is preliminary data.</text>
</comment>
<accession>A0ABR9I6Q1</accession>
<feature type="compositionally biased region" description="Basic and acidic residues" evidence="1">
    <location>
        <begin position="32"/>
        <end position="41"/>
    </location>
</feature>
<evidence type="ECO:0000313" key="2">
    <source>
        <dbReference type="EMBL" id="MBE1498849.1"/>
    </source>
</evidence>
<feature type="compositionally biased region" description="Basic and acidic residues" evidence="1">
    <location>
        <begin position="190"/>
        <end position="202"/>
    </location>
</feature>
<sequence>MDEDYARRLRDWLRAEPETAEPRWLREIPAPDETRDHHPADRWQVQGHLPHTEAAPDDDAGLAVVIPLPRPSRENGCRLSGPRTRPMSEAEARSRRNHPSNAGRREEAAEPPMSEAEARSRWNHPSNAGRRAEDANSPMGEAEARNRWNHASSVGREEAAEPQTPPSPMSEAEARSRWNHPANWHRRRRAAENPQRDEPGSR</sequence>
<dbReference type="Proteomes" id="UP000631670">
    <property type="component" value="Unassembled WGS sequence"/>
</dbReference>
<gene>
    <name evidence="2" type="ORF">H4696_005949</name>
</gene>
<feature type="region of interest" description="Disordered" evidence="1">
    <location>
        <begin position="1"/>
        <end position="202"/>
    </location>
</feature>
<protein>
    <submittedName>
        <fullName evidence="2">Uncharacterized protein</fullName>
    </submittedName>
</protein>
<organism evidence="2 3">
    <name type="scientific">Amycolatopsis lexingtonensis</name>
    <dbReference type="NCBI Taxonomy" id="218822"/>
    <lineage>
        <taxon>Bacteria</taxon>
        <taxon>Bacillati</taxon>
        <taxon>Actinomycetota</taxon>
        <taxon>Actinomycetes</taxon>
        <taxon>Pseudonocardiales</taxon>
        <taxon>Pseudonocardiaceae</taxon>
        <taxon>Amycolatopsis</taxon>
    </lineage>
</organism>
<name>A0ABR9I6Q1_9PSEU</name>
<dbReference type="RefSeq" id="WP_086858957.1">
    <property type="nucleotide sequence ID" value="NZ_JADBEG010000001.1"/>
</dbReference>
<reference evidence="2 3" key="1">
    <citation type="submission" date="2020-10" db="EMBL/GenBank/DDBJ databases">
        <title>Sequencing the genomes of 1000 actinobacteria strains.</title>
        <authorList>
            <person name="Klenk H.-P."/>
        </authorList>
    </citation>
    <scope>NUCLEOTIDE SEQUENCE [LARGE SCALE GENOMIC DNA]</scope>
    <source>
        <strain evidence="2 3">DSM 44653</strain>
    </source>
</reference>
<evidence type="ECO:0000256" key="1">
    <source>
        <dbReference type="SAM" id="MobiDB-lite"/>
    </source>
</evidence>
<evidence type="ECO:0000313" key="3">
    <source>
        <dbReference type="Proteomes" id="UP000631670"/>
    </source>
</evidence>
<proteinExistence type="predicted"/>